<name>A0AAE9YWM5_9GAMM</name>
<keyword evidence="1" id="KW-0460">Magnesium</keyword>
<sequence>MGENKAKLMRGGIDMLSFSKQLLTDVGIKDIVVSGNDYQVPDIIANGGPVAGIYSVLQHYRPAAILALPVDLPLMTASALSQLKIKGELSQKACFFQGHNIPLYLPNNGYVELFMSQAFAKNTPLAPGENPQGKKSGPSFKALLNQVPHTSVVPDKISHLFNTNTPEQWQQAKARFK</sequence>
<protein>
    <submittedName>
        <fullName evidence="3">NTP transferase domain-containing protein</fullName>
    </submittedName>
</protein>
<accession>A0AAE9YWM5</accession>
<dbReference type="Pfam" id="PF12804">
    <property type="entry name" value="NTP_transf_3"/>
    <property type="match status" value="1"/>
</dbReference>
<organism evidence="3 4">
    <name type="scientific">Thalassomonas actiniarum</name>
    <dbReference type="NCBI Taxonomy" id="485447"/>
    <lineage>
        <taxon>Bacteria</taxon>
        <taxon>Pseudomonadati</taxon>
        <taxon>Pseudomonadota</taxon>
        <taxon>Gammaproteobacteria</taxon>
        <taxon>Alteromonadales</taxon>
        <taxon>Colwelliaceae</taxon>
        <taxon>Thalassomonas</taxon>
    </lineage>
</organism>
<keyword evidence="3" id="KW-0808">Transferase</keyword>
<evidence type="ECO:0000313" key="3">
    <source>
        <dbReference type="EMBL" id="WDE01745.1"/>
    </source>
</evidence>
<evidence type="ECO:0000259" key="2">
    <source>
        <dbReference type="Pfam" id="PF12804"/>
    </source>
</evidence>
<keyword evidence="4" id="KW-1185">Reference proteome</keyword>
<dbReference type="InterPro" id="IPR025877">
    <property type="entry name" value="MobA-like_NTP_Trfase"/>
</dbReference>
<dbReference type="AlphaFoldDB" id="A0AAE9YWM5"/>
<dbReference type="Proteomes" id="UP000032568">
    <property type="component" value="Chromosome"/>
</dbReference>
<gene>
    <name evidence="3" type="ORF">SG35_004215</name>
</gene>
<proteinExistence type="predicted"/>
<feature type="domain" description="MobA-like NTP transferase" evidence="2">
    <location>
        <begin position="1"/>
        <end position="86"/>
    </location>
</feature>
<dbReference type="SUPFAM" id="SSF53448">
    <property type="entry name" value="Nucleotide-diphospho-sugar transferases"/>
    <property type="match status" value="1"/>
</dbReference>
<dbReference type="KEGG" id="tact:SG35_004215"/>
<reference evidence="3 4" key="1">
    <citation type="journal article" date="2015" name="Genome Announc.">
        <title>Draft Genome Sequences of Marine Isolates of Thalassomonas viridans and Thalassomonas actiniarum.</title>
        <authorList>
            <person name="Olonade I."/>
            <person name="van Zyl L.J."/>
            <person name="Trindade M."/>
        </authorList>
    </citation>
    <scope>NUCLEOTIDE SEQUENCE [LARGE SCALE GENOMIC DNA]</scope>
    <source>
        <strain evidence="3 4">A5K-106</strain>
    </source>
</reference>
<dbReference type="Gene3D" id="3.90.550.10">
    <property type="entry name" value="Spore Coat Polysaccharide Biosynthesis Protein SpsA, Chain A"/>
    <property type="match status" value="1"/>
</dbReference>
<dbReference type="EMBL" id="CP059735">
    <property type="protein sequence ID" value="WDE01745.1"/>
    <property type="molecule type" value="Genomic_DNA"/>
</dbReference>
<evidence type="ECO:0000313" key="4">
    <source>
        <dbReference type="Proteomes" id="UP000032568"/>
    </source>
</evidence>
<dbReference type="GO" id="GO:0016779">
    <property type="term" value="F:nucleotidyltransferase activity"/>
    <property type="evidence" value="ECO:0007669"/>
    <property type="project" value="UniProtKB-ARBA"/>
</dbReference>
<reference evidence="3 4" key="2">
    <citation type="journal article" date="2022" name="Mar. Drugs">
        <title>Bioassay-Guided Fractionation Leads to the Detection of Cholic Acid Generated by the Rare Thalassomonas sp.</title>
        <authorList>
            <person name="Pheiffer F."/>
            <person name="Schneider Y.K."/>
            <person name="Hansen E.H."/>
            <person name="Andersen J.H."/>
            <person name="Isaksson J."/>
            <person name="Busche T."/>
            <person name="R C."/>
            <person name="Kalinowski J."/>
            <person name="Zyl L.V."/>
            <person name="Trindade M."/>
        </authorList>
    </citation>
    <scope>NUCLEOTIDE SEQUENCE [LARGE SCALE GENOMIC DNA]</scope>
    <source>
        <strain evidence="3 4">A5K-106</strain>
    </source>
</reference>
<evidence type="ECO:0000256" key="1">
    <source>
        <dbReference type="ARBA" id="ARBA00022842"/>
    </source>
</evidence>
<dbReference type="InterPro" id="IPR029044">
    <property type="entry name" value="Nucleotide-diphossugar_trans"/>
</dbReference>